<dbReference type="AlphaFoldDB" id="A0A1H2V332"/>
<dbReference type="Proteomes" id="UP000182573">
    <property type="component" value="Unassembled WGS sequence"/>
</dbReference>
<proteinExistence type="predicted"/>
<dbReference type="GO" id="GO:0005886">
    <property type="term" value="C:plasma membrane"/>
    <property type="evidence" value="ECO:0007669"/>
    <property type="project" value="UniProtKB-SubCell"/>
</dbReference>
<accession>A0A1H2V332</accession>
<feature type="transmembrane region" description="Helical" evidence="1">
    <location>
        <begin position="51"/>
        <end position="71"/>
    </location>
</feature>
<feature type="transmembrane region" description="Helical" evidence="1">
    <location>
        <begin position="163"/>
        <end position="182"/>
    </location>
</feature>
<dbReference type="RefSeq" id="WP_004517014.1">
    <property type="nucleotide sequence ID" value="NZ_FNOF01000005.1"/>
</dbReference>
<dbReference type="EMBL" id="FNOF01000005">
    <property type="protein sequence ID" value="SDW62314.1"/>
    <property type="molecule type" value="Genomic_DNA"/>
</dbReference>
<reference evidence="2 3" key="1">
    <citation type="submission" date="2016-10" db="EMBL/GenBank/DDBJ databases">
        <authorList>
            <person name="de Groot N.N."/>
        </authorList>
    </citation>
    <scope>NUCLEOTIDE SEQUENCE [LARGE SCALE GENOMIC DNA]</scope>
    <source>
        <strain evidence="2 3">DSM 3756</strain>
    </source>
</reference>
<dbReference type="STRING" id="28442.SAMN05443574_10581"/>
<evidence type="ECO:0000256" key="1">
    <source>
        <dbReference type="SAM" id="Phobius"/>
    </source>
</evidence>
<dbReference type="Pfam" id="PF12679">
    <property type="entry name" value="ABC2_membrane_2"/>
    <property type="match status" value="1"/>
</dbReference>
<keyword evidence="1" id="KW-0472">Membrane</keyword>
<feature type="transmembrane region" description="Helical" evidence="1">
    <location>
        <begin position="273"/>
        <end position="293"/>
    </location>
</feature>
<organism evidence="2 3">
    <name type="scientific">Haloarcula vallismortis</name>
    <name type="common">Halobacterium vallismortis</name>
    <dbReference type="NCBI Taxonomy" id="28442"/>
    <lineage>
        <taxon>Archaea</taxon>
        <taxon>Methanobacteriati</taxon>
        <taxon>Methanobacteriota</taxon>
        <taxon>Stenosarchaea group</taxon>
        <taxon>Halobacteria</taxon>
        <taxon>Halobacteriales</taxon>
        <taxon>Haloarculaceae</taxon>
        <taxon>Haloarcula</taxon>
    </lineage>
</organism>
<dbReference type="PANTHER" id="PTHR43471:SF1">
    <property type="entry name" value="ABC TRANSPORTER PERMEASE PROTEIN NOSY-RELATED"/>
    <property type="match status" value="1"/>
</dbReference>
<name>A0A1H2V332_HALVA</name>
<keyword evidence="1" id="KW-0812">Transmembrane</keyword>
<feature type="transmembrane region" description="Helical" evidence="1">
    <location>
        <begin position="135"/>
        <end position="156"/>
    </location>
</feature>
<dbReference type="GO" id="GO:0140359">
    <property type="term" value="F:ABC-type transporter activity"/>
    <property type="evidence" value="ECO:0007669"/>
    <property type="project" value="InterPro"/>
</dbReference>
<protein>
    <submittedName>
        <fullName evidence="2">ABC-2 family transporter protein</fullName>
    </submittedName>
</protein>
<feature type="transmembrane region" description="Helical" evidence="1">
    <location>
        <begin position="106"/>
        <end position="129"/>
    </location>
</feature>
<feature type="transmembrane region" description="Helical" evidence="1">
    <location>
        <begin position="21"/>
        <end position="39"/>
    </location>
</feature>
<sequence length="299" mass="31842">MALPRWFPVARKEAVTLFKSKAIWTLAPLLVVWGYGPTYESWDVLGPNVTVGFVQVAGSVLLPLGVLLLTYRSIIEERTSGSLKFLLGLPLTRTDILVGKVCGRSVGAVVPFALSTVVLGTIGGVKFGLFSPLRFIGVFLVTVLYIVVLVSVATAASAVTTSAVRVTGALFGGFFLLLTLGWKRIGVGIYSAVTGNAVNPFDPPADGLLFAILRVSPGRAYRTVTNWILGVGNSGGQYTSVIDVLYRGVSTNEYVVDAAFSGQAVPVYLHESLGLVILLFWGVVPLVLAGYRFKRGDLA</sequence>
<keyword evidence="1" id="KW-1133">Transmembrane helix</keyword>
<gene>
    <name evidence="2" type="ORF">SAMN05443574_10581</name>
</gene>
<dbReference type="PANTHER" id="PTHR43471">
    <property type="entry name" value="ABC TRANSPORTER PERMEASE"/>
    <property type="match status" value="1"/>
</dbReference>
<evidence type="ECO:0000313" key="2">
    <source>
        <dbReference type="EMBL" id="SDW62314.1"/>
    </source>
</evidence>
<evidence type="ECO:0000313" key="3">
    <source>
        <dbReference type="Proteomes" id="UP000182573"/>
    </source>
</evidence>